<keyword evidence="6" id="KW-1133">Transmembrane helix</keyword>
<dbReference type="PANTHER" id="PTHR12154">
    <property type="entry name" value="GLYCOSYL TRANSFERASE-RELATED"/>
    <property type="match status" value="1"/>
</dbReference>
<dbReference type="Gene3D" id="3.40.50.2000">
    <property type="entry name" value="Glycogen Phosphorylase B"/>
    <property type="match status" value="1"/>
</dbReference>
<dbReference type="Proteomes" id="UP000078348">
    <property type="component" value="Unassembled WGS sequence"/>
</dbReference>
<evidence type="ECO:0000256" key="5">
    <source>
        <dbReference type="ARBA" id="ARBA00022824"/>
    </source>
</evidence>
<keyword evidence="9" id="KW-1185">Reference proteome</keyword>
<comment type="subcellular location">
    <subcellularLocation>
        <location evidence="1">Endoplasmic reticulum membrane</location>
        <topology evidence="1">Single-pass membrane protein</topology>
    </subcellularLocation>
</comment>
<dbReference type="GO" id="GO:0006488">
    <property type="term" value="P:dolichol-linked oligosaccharide biosynthetic process"/>
    <property type="evidence" value="ECO:0007669"/>
    <property type="project" value="InterPro"/>
</dbReference>
<keyword evidence="5" id="KW-0256">Endoplasmic reticulum</keyword>
<evidence type="ECO:0000313" key="9">
    <source>
        <dbReference type="Proteomes" id="UP000078348"/>
    </source>
</evidence>
<dbReference type="InterPro" id="IPR013969">
    <property type="entry name" value="Oligosacch_biosynth_Alg14"/>
</dbReference>
<keyword evidence="4" id="KW-0812">Transmembrane</keyword>
<gene>
    <name evidence="8" type="ORF">AV274_2432</name>
</gene>
<dbReference type="EMBL" id="LXWW01000113">
    <property type="protein sequence ID" value="OAO15850.1"/>
    <property type="molecule type" value="Genomic_DNA"/>
</dbReference>
<protein>
    <recommendedName>
        <fullName evidence="3">UDP-N-acetylglucosamine transferase subunit ALG14</fullName>
    </recommendedName>
</protein>
<evidence type="ECO:0000256" key="6">
    <source>
        <dbReference type="ARBA" id="ARBA00022989"/>
    </source>
</evidence>
<reference evidence="8 9" key="1">
    <citation type="submission" date="2016-05" db="EMBL/GenBank/DDBJ databases">
        <title>Nuclear genome of Blastocystis sp. subtype 1 NandII.</title>
        <authorList>
            <person name="Gentekaki E."/>
            <person name="Curtis B."/>
            <person name="Stairs C."/>
            <person name="Eme L."/>
            <person name="Herman E."/>
            <person name="Klimes V."/>
            <person name="Arias M.C."/>
            <person name="Elias M."/>
            <person name="Hilliou F."/>
            <person name="Klute M."/>
            <person name="Malik S.-B."/>
            <person name="Pightling A."/>
            <person name="Rachubinski R."/>
            <person name="Salas D."/>
            <person name="Schlacht A."/>
            <person name="Suga H."/>
            <person name="Archibald J."/>
            <person name="Ball S.G."/>
            <person name="Clark G."/>
            <person name="Dacks J."/>
            <person name="Van Der Giezen M."/>
            <person name="Tsaousis A."/>
            <person name="Roger A."/>
        </authorList>
    </citation>
    <scope>NUCLEOTIDE SEQUENCE [LARGE SCALE GENOMIC DNA]</scope>
    <source>
        <strain evidence="9">ATCC 50177 / NandII</strain>
    </source>
</reference>
<dbReference type="PANTHER" id="PTHR12154:SF4">
    <property type="entry name" value="UDP-N-ACETYLGLUCOSAMINE TRANSFERASE SUBUNIT ALG14 HOMOLOG"/>
    <property type="match status" value="1"/>
</dbReference>
<comment type="similarity">
    <text evidence="2">Belongs to the ALG14 family.</text>
</comment>
<evidence type="ECO:0000256" key="3">
    <source>
        <dbReference type="ARBA" id="ARBA00017467"/>
    </source>
</evidence>
<proteinExistence type="inferred from homology"/>
<dbReference type="AlphaFoldDB" id="A0A196SFL0"/>
<evidence type="ECO:0000256" key="1">
    <source>
        <dbReference type="ARBA" id="ARBA00004389"/>
    </source>
</evidence>
<comment type="caution">
    <text evidence="8">The sequence shown here is derived from an EMBL/GenBank/DDBJ whole genome shotgun (WGS) entry which is preliminary data.</text>
</comment>
<dbReference type="OrthoDB" id="17098at2759"/>
<organism evidence="8 9">
    <name type="scientific">Blastocystis sp. subtype 1 (strain ATCC 50177 / NandII)</name>
    <dbReference type="NCBI Taxonomy" id="478820"/>
    <lineage>
        <taxon>Eukaryota</taxon>
        <taxon>Sar</taxon>
        <taxon>Stramenopiles</taxon>
        <taxon>Bigyra</taxon>
        <taxon>Opalozoa</taxon>
        <taxon>Opalinata</taxon>
        <taxon>Blastocystidae</taxon>
        <taxon>Blastocystis</taxon>
    </lineage>
</organism>
<dbReference type="STRING" id="478820.A0A196SFL0"/>
<keyword evidence="8" id="KW-0808">Transferase</keyword>
<dbReference type="Pfam" id="PF08660">
    <property type="entry name" value="Alg14"/>
    <property type="match status" value="1"/>
</dbReference>
<evidence type="ECO:0000313" key="8">
    <source>
        <dbReference type="EMBL" id="OAO15850.1"/>
    </source>
</evidence>
<sequence length="205" mass="23189">MEWLLLLTFVVAFLLFLYVATVYYRENDGRESAPRKTMIVLGSGGHTSEMIKLIRGLDPNLYNPIVFVHADTDTKSMAHLRESNVGFKFSTRSIPRCREVGQSYVSSIASTVKAFLSCISLILQERPSLLLVNGPGTCIPVAYCVALFRVLNILSCRIVFVESFCRVQKLSVTGYLLYYVADSFVVQWPQLQRKYPRSVYLGILL</sequence>
<dbReference type="GO" id="GO:0043541">
    <property type="term" value="C:UDP-N-acetylglucosamine transferase complex"/>
    <property type="evidence" value="ECO:0007669"/>
    <property type="project" value="TreeGrafter"/>
</dbReference>
<accession>A0A196SFL0</accession>
<evidence type="ECO:0000256" key="2">
    <source>
        <dbReference type="ARBA" id="ARBA00009731"/>
    </source>
</evidence>
<evidence type="ECO:0000256" key="7">
    <source>
        <dbReference type="ARBA" id="ARBA00023136"/>
    </source>
</evidence>
<evidence type="ECO:0000256" key="4">
    <source>
        <dbReference type="ARBA" id="ARBA00022692"/>
    </source>
</evidence>
<keyword evidence="7" id="KW-0472">Membrane</keyword>
<dbReference type="GO" id="GO:0004577">
    <property type="term" value="F:N-acetylglucosaminyldiphosphodolichol N-acetylglucosaminyltransferase activity"/>
    <property type="evidence" value="ECO:0007669"/>
    <property type="project" value="TreeGrafter"/>
</dbReference>
<name>A0A196SFL0_BLAHN</name>